<reference evidence="4" key="2">
    <citation type="submission" date="2020-12" db="EMBL/GenBank/DDBJ databases">
        <authorList>
            <person name="Kanost M."/>
        </authorList>
    </citation>
    <scope>NUCLEOTIDE SEQUENCE</scope>
</reference>
<dbReference type="EMBL" id="JH668815">
    <property type="protein sequence ID" value="KAG6462155.1"/>
    <property type="molecule type" value="Genomic_DNA"/>
</dbReference>
<evidence type="ECO:0000259" key="3">
    <source>
        <dbReference type="PROSITE" id="PS50158"/>
    </source>
</evidence>
<keyword evidence="2" id="KW-1133">Transmembrane helix</keyword>
<proteinExistence type="predicted"/>
<feature type="domain" description="CCHC-type" evidence="3">
    <location>
        <begin position="367"/>
        <end position="380"/>
    </location>
</feature>
<name>A0A922CWI5_MANSE</name>
<protein>
    <recommendedName>
        <fullName evidence="3">CCHC-type domain-containing protein</fullName>
    </recommendedName>
</protein>
<keyword evidence="2" id="KW-0812">Transmembrane</keyword>
<dbReference type="PROSITE" id="PS50158">
    <property type="entry name" value="ZF_CCHC"/>
    <property type="match status" value="1"/>
</dbReference>
<sequence length="1349" mass="153481">MANSDKLQQLIKLRATLKAKLTIFEKHVLMLTPCPSLSDLQLIELERRFNNFEQIYSNFDTLQCDIEILSEAPEEAYDEREQFESRYYALLAQARQLLSVASPQEKSAQSSSNKESGRNFVRLPKIDLPHFDGSYHCWLEFKNTYISLIHNDISINDIDKFHYLRSAVKGTASEILKNIDFTMENYKIAWELLCERFDNNRLLINDHIQALYQAECIQKESSSCLRHLIDLTNKNIRALTSLKATNNWDLFIIYMMSTKLDITTSKLWEEHQNTLSHMPTLSEFCSFLNGRATVLETIGNKHVKAKSEPTKQKSFIIASNNNDNSHHQKHVPKCPLCKHDHFLFSCETFRKLTIECRIEKAKEHKVCLNCLKPGHMSKQCSLSHCKYCKFKHNTLLHLNKPNALAATDPMPTTANNVALSTNAMHVSAPHILLSTAMVRVADSKGDKHDARLLLDNGSTANFITDGLCTKLGLSRSSSDCTVTGINNQISNSTQSCNLILESRYGDYRVDLHCLILPEITKTLPSTFINIKQIALPSGIQLADQLFYKPAAIDILVGAEIFWNVLGSSSIDLGKNQPKLYETKLGWIVSGYVARPISSTTFKCNFSYTELSHDLTKFWEIDSVSTKHSLSTEERLCEQSFNSNTYRDDDGCFVVTMPLKNDPKVLGDSYEMAKYRFLSLERRFQRDPVFKNMYMEFMQEYERLGHMTENHKSNPSEKVGINYYLPHHGVLRESSTTTKLRTVFDASAVTTTGVSLNDIQMVGPVIQNDLHSILTRFRQHKFVIAADIEKMYRAINIIPSQQSLQQIIFRYDKSQPLKTYTLNTVTYGTASAPYLATKCLVSLASAVCDDQFSSQVKRSIECDFYVDDLLSGGSTLTETIELSKRIINVLASAKFKLHKWKSNSHEILKEIANLKITTQVQPESIVDLSNNSNMSNKTLGLNWLAHQDMLSYSIGIENHEKITKRHILSIISQIFDPLGLVGPCIVQSKMVMQKLWVDGNKCDWDDEVLDEVKNLWLSFVDTLPYLNQLRIPRWVLIDDYISVELHTFTDASERAYGACVYVRSLKQDQTVKTQLLISKNKVAPLKPTTIPRLELCGALLGARLCKKVTQSLTLPITKCRFWSDSTIVLGWLSMPTNKLKPFVRNRCHEIQESTIGNLWSYVPSKDNPADLVSRGLSANLIKDCELWWSGPSFLANDESGWPSMPSKCKDSKLPDIVSHFSSTTAENSEWHSLLLKHSNFIKLQKIVAYIFRFIRNCRNKTDKLSGPITVTELHKSLTFILHNAQLEMFPEEYHILYSKKPLPAKNRLLSLSPFLDPEGLIRVGGGLITPHTVMTLSILFYYVASIILQK</sequence>
<dbReference type="InterPro" id="IPR008042">
    <property type="entry name" value="Retrotrans_Pao"/>
</dbReference>
<feature type="transmembrane region" description="Helical" evidence="2">
    <location>
        <begin position="1326"/>
        <end position="1347"/>
    </location>
</feature>
<dbReference type="InterPro" id="IPR005312">
    <property type="entry name" value="DUF1759"/>
</dbReference>
<dbReference type="CDD" id="cd00303">
    <property type="entry name" value="retropepsin_like"/>
    <property type="match status" value="1"/>
</dbReference>
<gene>
    <name evidence="4" type="ORF">O3G_MSEX013083</name>
</gene>
<organism evidence="4 5">
    <name type="scientific">Manduca sexta</name>
    <name type="common">Tobacco hawkmoth</name>
    <name type="synonym">Tobacco hornworm</name>
    <dbReference type="NCBI Taxonomy" id="7130"/>
    <lineage>
        <taxon>Eukaryota</taxon>
        <taxon>Metazoa</taxon>
        <taxon>Ecdysozoa</taxon>
        <taxon>Arthropoda</taxon>
        <taxon>Hexapoda</taxon>
        <taxon>Insecta</taxon>
        <taxon>Pterygota</taxon>
        <taxon>Neoptera</taxon>
        <taxon>Endopterygota</taxon>
        <taxon>Lepidoptera</taxon>
        <taxon>Glossata</taxon>
        <taxon>Ditrysia</taxon>
        <taxon>Bombycoidea</taxon>
        <taxon>Sphingidae</taxon>
        <taxon>Sphinginae</taxon>
        <taxon>Sphingini</taxon>
        <taxon>Manduca</taxon>
    </lineage>
</organism>
<dbReference type="Pfam" id="PF05380">
    <property type="entry name" value="Peptidase_A17"/>
    <property type="match status" value="1"/>
</dbReference>
<dbReference type="Proteomes" id="UP000791440">
    <property type="component" value="Unassembled WGS sequence"/>
</dbReference>
<keyword evidence="1" id="KW-0479">Metal-binding</keyword>
<comment type="caution">
    <text evidence="4">The sequence shown here is derived from an EMBL/GenBank/DDBJ whole genome shotgun (WGS) entry which is preliminary data.</text>
</comment>
<dbReference type="GO" id="GO:0008270">
    <property type="term" value="F:zinc ion binding"/>
    <property type="evidence" value="ECO:0007669"/>
    <property type="project" value="UniProtKB-KW"/>
</dbReference>
<keyword evidence="1" id="KW-0862">Zinc</keyword>
<dbReference type="PANTHER" id="PTHR47331">
    <property type="entry name" value="PHD-TYPE DOMAIN-CONTAINING PROTEIN"/>
    <property type="match status" value="1"/>
</dbReference>
<dbReference type="GO" id="GO:0003676">
    <property type="term" value="F:nucleic acid binding"/>
    <property type="evidence" value="ECO:0007669"/>
    <property type="project" value="InterPro"/>
</dbReference>
<keyword evidence="2" id="KW-0472">Membrane</keyword>
<keyword evidence="1" id="KW-0863">Zinc-finger</keyword>
<dbReference type="PANTHER" id="PTHR47331:SF1">
    <property type="entry name" value="GAG-LIKE PROTEIN"/>
    <property type="match status" value="1"/>
</dbReference>
<dbReference type="InterPro" id="IPR001878">
    <property type="entry name" value="Znf_CCHC"/>
</dbReference>
<evidence type="ECO:0000313" key="4">
    <source>
        <dbReference type="EMBL" id="KAG6462155.1"/>
    </source>
</evidence>
<dbReference type="Pfam" id="PF03564">
    <property type="entry name" value="DUF1759"/>
    <property type="match status" value="1"/>
</dbReference>
<accession>A0A922CWI5</accession>
<evidence type="ECO:0000313" key="5">
    <source>
        <dbReference type="Proteomes" id="UP000791440"/>
    </source>
</evidence>
<keyword evidence="5" id="KW-1185">Reference proteome</keyword>
<reference evidence="4" key="1">
    <citation type="journal article" date="2016" name="Insect Biochem. Mol. Biol.">
        <title>Multifaceted biological insights from a draft genome sequence of the tobacco hornworm moth, Manduca sexta.</title>
        <authorList>
            <person name="Kanost M.R."/>
            <person name="Arrese E.L."/>
            <person name="Cao X."/>
            <person name="Chen Y.R."/>
            <person name="Chellapilla S."/>
            <person name="Goldsmith M.R."/>
            <person name="Grosse-Wilde E."/>
            <person name="Heckel D.G."/>
            <person name="Herndon N."/>
            <person name="Jiang H."/>
            <person name="Papanicolaou A."/>
            <person name="Qu J."/>
            <person name="Soulages J.L."/>
            <person name="Vogel H."/>
            <person name="Walters J."/>
            <person name="Waterhouse R.M."/>
            <person name="Ahn S.J."/>
            <person name="Almeida F.C."/>
            <person name="An C."/>
            <person name="Aqrawi P."/>
            <person name="Bretschneider A."/>
            <person name="Bryant W.B."/>
            <person name="Bucks S."/>
            <person name="Chao H."/>
            <person name="Chevignon G."/>
            <person name="Christen J.M."/>
            <person name="Clarke D.F."/>
            <person name="Dittmer N.T."/>
            <person name="Ferguson L.C.F."/>
            <person name="Garavelou S."/>
            <person name="Gordon K.H.J."/>
            <person name="Gunaratna R.T."/>
            <person name="Han Y."/>
            <person name="Hauser F."/>
            <person name="He Y."/>
            <person name="Heidel-Fischer H."/>
            <person name="Hirsh A."/>
            <person name="Hu Y."/>
            <person name="Jiang H."/>
            <person name="Kalra D."/>
            <person name="Klinner C."/>
            <person name="Konig C."/>
            <person name="Kovar C."/>
            <person name="Kroll A.R."/>
            <person name="Kuwar S.S."/>
            <person name="Lee S.L."/>
            <person name="Lehman R."/>
            <person name="Li K."/>
            <person name="Li Z."/>
            <person name="Liang H."/>
            <person name="Lovelace S."/>
            <person name="Lu Z."/>
            <person name="Mansfield J.H."/>
            <person name="McCulloch K.J."/>
            <person name="Mathew T."/>
            <person name="Morton B."/>
            <person name="Muzny D.M."/>
            <person name="Neunemann D."/>
            <person name="Ongeri F."/>
            <person name="Pauchet Y."/>
            <person name="Pu L.L."/>
            <person name="Pyrousis I."/>
            <person name="Rao X.J."/>
            <person name="Redding A."/>
            <person name="Roesel C."/>
            <person name="Sanchez-Gracia A."/>
            <person name="Schaack S."/>
            <person name="Shukla A."/>
            <person name="Tetreau G."/>
            <person name="Wang Y."/>
            <person name="Xiong G.H."/>
            <person name="Traut W."/>
            <person name="Walsh T.K."/>
            <person name="Worley K.C."/>
            <person name="Wu D."/>
            <person name="Wu W."/>
            <person name="Wu Y.Q."/>
            <person name="Zhang X."/>
            <person name="Zou Z."/>
            <person name="Zucker H."/>
            <person name="Briscoe A.D."/>
            <person name="Burmester T."/>
            <person name="Clem R.J."/>
            <person name="Feyereisen R."/>
            <person name="Grimmelikhuijzen C.J.P."/>
            <person name="Hamodrakas S.J."/>
            <person name="Hansson B.S."/>
            <person name="Huguet E."/>
            <person name="Jermiin L.S."/>
            <person name="Lan Q."/>
            <person name="Lehman H.K."/>
            <person name="Lorenzen M."/>
            <person name="Merzendorfer H."/>
            <person name="Michalopoulos I."/>
            <person name="Morton D.B."/>
            <person name="Muthukrishnan S."/>
            <person name="Oakeshott J.G."/>
            <person name="Palmer W."/>
            <person name="Park Y."/>
            <person name="Passarelli A.L."/>
            <person name="Rozas J."/>
            <person name="Schwartz L.M."/>
            <person name="Smith W."/>
            <person name="Southgate A."/>
            <person name="Vilcinskas A."/>
            <person name="Vogt R."/>
            <person name="Wang P."/>
            <person name="Werren J."/>
            <person name="Yu X.Q."/>
            <person name="Zhou J.J."/>
            <person name="Brown S.J."/>
            <person name="Scherer S.E."/>
            <person name="Richards S."/>
            <person name="Blissard G.W."/>
        </authorList>
    </citation>
    <scope>NUCLEOTIDE SEQUENCE</scope>
</reference>
<evidence type="ECO:0000256" key="1">
    <source>
        <dbReference type="PROSITE-ProRule" id="PRU00047"/>
    </source>
</evidence>
<evidence type="ECO:0000256" key="2">
    <source>
        <dbReference type="SAM" id="Phobius"/>
    </source>
</evidence>